<evidence type="ECO:0000256" key="1">
    <source>
        <dbReference type="ARBA" id="ARBA00004706"/>
    </source>
</evidence>
<gene>
    <name evidence="14" type="ORF">AMJ44_11055</name>
</gene>
<name>A0A0S7XRF2_UNCSA</name>
<evidence type="ECO:0000256" key="8">
    <source>
        <dbReference type="ARBA" id="ARBA00024477"/>
    </source>
</evidence>
<evidence type="ECO:0000256" key="10">
    <source>
        <dbReference type="ARBA" id="ARBA00049115"/>
    </source>
</evidence>
<dbReference type="AlphaFoldDB" id="A0A0S7XRF2"/>
<dbReference type="PRINTS" id="PR00149">
    <property type="entry name" value="FUMRATELYASE"/>
</dbReference>
<reference evidence="14 15" key="1">
    <citation type="journal article" date="2015" name="Microbiome">
        <title>Genomic resolution of linkages in carbon, nitrogen, and sulfur cycling among widespread estuary sediment bacteria.</title>
        <authorList>
            <person name="Baker B.J."/>
            <person name="Lazar C.S."/>
            <person name="Teske A.P."/>
            <person name="Dick G.J."/>
        </authorList>
    </citation>
    <scope>NUCLEOTIDE SEQUENCE [LARGE SCALE GENOMIC DNA]</scope>
    <source>
        <strain evidence="14">DG_54_3</strain>
    </source>
</reference>
<comment type="caution">
    <text evidence="14">The sequence shown here is derived from an EMBL/GenBank/DDBJ whole genome shotgun (WGS) entry which is preliminary data.</text>
</comment>
<evidence type="ECO:0000256" key="12">
    <source>
        <dbReference type="RuleBase" id="RU361172"/>
    </source>
</evidence>
<dbReference type="InterPro" id="IPR019468">
    <property type="entry name" value="AdenyloSucc_lyase_C"/>
</dbReference>
<keyword evidence="6 12" id="KW-0658">Purine biosynthesis</keyword>
<dbReference type="PANTHER" id="PTHR43172">
    <property type="entry name" value="ADENYLOSUCCINATE LYASE"/>
    <property type="match status" value="1"/>
</dbReference>
<evidence type="ECO:0000313" key="14">
    <source>
        <dbReference type="EMBL" id="KPJ65074.1"/>
    </source>
</evidence>
<evidence type="ECO:0000256" key="9">
    <source>
        <dbReference type="ARBA" id="ARBA00030717"/>
    </source>
</evidence>
<accession>A0A0S7XRF2</accession>
<feature type="domain" description="Adenylosuccinate lyase C-terminal" evidence="13">
    <location>
        <begin position="349"/>
        <end position="429"/>
    </location>
</feature>
<dbReference type="PANTHER" id="PTHR43172:SF1">
    <property type="entry name" value="ADENYLOSUCCINATE LYASE"/>
    <property type="match status" value="1"/>
</dbReference>
<dbReference type="InterPro" id="IPR024083">
    <property type="entry name" value="Fumarase/histidase_N"/>
</dbReference>
<dbReference type="EMBL" id="LIZX01000137">
    <property type="protein sequence ID" value="KPJ65074.1"/>
    <property type="molecule type" value="Genomic_DNA"/>
</dbReference>
<protein>
    <recommendedName>
        <fullName evidence="5 11">Adenylosuccinate lyase</fullName>
        <shortName evidence="12">ASL</shortName>
        <ecNumber evidence="4 11">4.3.2.2</ecNumber>
    </recommendedName>
    <alternativeName>
        <fullName evidence="9 12">Adenylosuccinase</fullName>
    </alternativeName>
</protein>
<dbReference type="GO" id="GO:0005829">
    <property type="term" value="C:cytosol"/>
    <property type="evidence" value="ECO:0007669"/>
    <property type="project" value="TreeGrafter"/>
</dbReference>
<dbReference type="PRINTS" id="PR00145">
    <property type="entry name" value="ARGSUCLYASE"/>
</dbReference>
<dbReference type="InterPro" id="IPR004769">
    <property type="entry name" value="Pur_lyase"/>
</dbReference>
<dbReference type="FunFam" id="1.20.200.10:FF:000008">
    <property type="entry name" value="Adenylosuccinate lyase"/>
    <property type="match status" value="1"/>
</dbReference>
<sequence>MIDRYTLPKMREIWSEEHKFNTWLEVEIAACEAWARLGKIPQASLKKIKSKANFSIKRISEIEKTVDHDVIAFLTNLAENVGPDSRFVHMGLTSSDVVDTSLSLIMRDAADVIIKDIDDFLKILKKMARKYMDIVMMGRSHGVHAEPMTFGLKFALWMKEMERNRERMLGARAAINVGKFSGAVGTYSNLNPRVEEFACKKLGLVSSPISTQVLQRDRHAEFMTTLAIVAATLEKIALEIRGLQKTEIGEVEEPFKKGQKGSSAMPHKKNPITCERICGLARVVRANSIVALENVALWHERDISHSSTERIVLPDSTILVDYMLEKMSYIVDNLVVYPEKMKQNIEKSQGLIFSQRVLLALIDKGLSREKAYQIVQAGAMKARSSGKHLKELILADKEVKKQLSDKEINQAFDIDYYLRNIETIFKRLDLA</sequence>
<dbReference type="Pfam" id="PF10397">
    <property type="entry name" value="ADSL_C"/>
    <property type="match status" value="1"/>
</dbReference>
<dbReference type="UniPathway" id="UPA00074">
    <property type="reaction ID" value="UER00132"/>
</dbReference>
<dbReference type="Proteomes" id="UP000051861">
    <property type="component" value="Unassembled WGS sequence"/>
</dbReference>
<dbReference type="InterPro" id="IPR022761">
    <property type="entry name" value="Fumarate_lyase_N"/>
</dbReference>
<comment type="catalytic activity">
    <reaction evidence="8">
        <text>(2S)-2-[5-amino-1-(5-phospho-beta-D-ribosyl)imidazole-4-carboxamido]succinate = 5-amino-1-(5-phospho-beta-D-ribosyl)imidazole-4-carboxamide + fumarate</text>
        <dbReference type="Rhea" id="RHEA:23920"/>
        <dbReference type="ChEBI" id="CHEBI:29806"/>
        <dbReference type="ChEBI" id="CHEBI:58443"/>
        <dbReference type="ChEBI" id="CHEBI:58475"/>
        <dbReference type="EC" id="4.3.2.2"/>
    </reaction>
    <physiologicalReaction direction="left-to-right" evidence="8">
        <dbReference type="Rhea" id="RHEA:23921"/>
    </physiologicalReaction>
</comment>
<organism evidence="14 15">
    <name type="scientific">candidate division WOR-1 bacterium DG_54_3</name>
    <dbReference type="NCBI Taxonomy" id="1703775"/>
    <lineage>
        <taxon>Bacteria</taxon>
        <taxon>Bacillati</taxon>
        <taxon>Saganbacteria</taxon>
    </lineage>
</organism>
<evidence type="ECO:0000256" key="4">
    <source>
        <dbReference type="ARBA" id="ARBA00012339"/>
    </source>
</evidence>
<dbReference type="FunFam" id="1.10.275.10:FF:000006">
    <property type="entry name" value="Adenylosuccinate lyase"/>
    <property type="match status" value="1"/>
</dbReference>
<comment type="similarity">
    <text evidence="3 12">Belongs to the lyase 1 family. Adenylosuccinate lyase subfamily.</text>
</comment>
<comment type="pathway">
    <text evidence="1 12">Purine metabolism; IMP biosynthesis via de novo pathway; 5-amino-1-(5-phospho-D-ribosyl)imidazole-4-carboxamide from 5-amino-1-(5-phospho-D-ribosyl)imidazole-4-carboxylate: step 2/2.</text>
</comment>
<dbReference type="Gene3D" id="1.20.200.10">
    <property type="entry name" value="Fumarase/aspartase (Central domain)"/>
    <property type="match status" value="1"/>
</dbReference>
<evidence type="ECO:0000259" key="13">
    <source>
        <dbReference type="SMART" id="SM00998"/>
    </source>
</evidence>
<dbReference type="GO" id="GO:0006189">
    <property type="term" value="P:'de novo' IMP biosynthetic process"/>
    <property type="evidence" value="ECO:0007669"/>
    <property type="project" value="UniProtKB-UniPathway"/>
</dbReference>
<comment type="pathway">
    <text evidence="2 12">Purine metabolism; AMP biosynthesis via de novo pathway; AMP from IMP: step 2/2.</text>
</comment>
<keyword evidence="7 12" id="KW-0456">Lyase</keyword>
<dbReference type="CDD" id="cd01360">
    <property type="entry name" value="Adenylsuccinate_lyase_1"/>
    <property type="match status" value="1"/>
</dbReference>
<dbReference type="EC" id="4.3.2.2" evidence="4 11"/>
<proteinExistence type="inferred from homology"/>
<dbReference type="GO" id="GO:0044208">
    <property type="term" value="P:'de novo' AMP biosynthetic process"/>
    <property type="evidence" value="ECO:0007669"/>
    <property type="project" value="UniProtKB-UniPathway"/>
</dbReference>
<dbReference type="GO" id="GO:0070626">
    <property type="term" value="F:(S)-2-(5-amino-1-(5-phospho-D-ribosyl)imidazole-4-carboxamido) succinate lyase (fumarate-forming) activity"/>
    <property type="evidence" value="ECO:0007669"/>
    <property type="project" value="TreeGrafter"/>
</dbReference>
<evidence type="ECO:0000256" key="5">
    <source>
        <dbReference type="ARBA" id="ARBA00017058"/>
    </source>
</evidence>
<evidence type="ECO:0000256" key="11">
    <source>
        <dbReference type="NCBIfam" id="TIGR00928"/>
    </source>
</evidence>
<dbReference type="Pfam" id="PF00206">
    <property type="entry name" value="Lyase_1"/>
    <property type="match status" value="1"/>
</dbReference>
<evidence type="ECO:0000256" key="3">
    <source>
        <dbReference type="ARBA" id="ARBA00008273"/>
    </source>
</evidence>
<dbReference type="InterPro" id="IPR000362">
    <property type="entry name" value="Fumarate_lyase_fam"/>
</dbReference>
<dbReference type="UniPathway" id="UPA00075">
    <property type="reaction ID" value="UER00336"/>
</dbReference>
<dbReference type="NCBIfam" id="TIGR00928">
    <property type="entry name" value="purB"/>
    <property type="match status" value="1"/>
</dbReference>
<evidence type="ECO:0000256" key="7">
    <source>
        <dbReference type="ARBA" id="ARBA00023239"/>
    </source>
</evidence>
<comment type="catalytic activity">
    <reaction evidence="10">
        <text>N(6)-(1,2-dicarboxyethyl)-AMP = fumarate + AMP</text>
        <dbReference type="Rhea" id="RHEA:16853"/>
        <dbReference type="ChEBI" id="CHEBI:29806"/>
        <dbReference type="ChEBI" id="CHEBI:57567"/>
        <dbReference type="ChEBI" id="CHEBI:456215"/>
        <dbReference type="EC" id="4.3.2.2"/>
    </reaction>
    <physiologicalReaction direction="left-to-right" evidence="10">
        <dbReference type="Rhea" id="RHEA:16854"/>
    </physiologicalReaction>
</comment>
<evidence type="ECO:0000313" key="15">
    <source>
        <dbReference type="Proteomes" id="UP000051861"/>
    </source>
</evidence>
<dbReference type="FunFam" id="1.10.40.30:FF:000007">
    <property type="entry name" value="Adenylosuccinate lyase"/>
    <property type="match status" value="1"/>
</dbReference>
<dbReference type="PATRIC" id="fig|1703775.3.peg.1117"/>
<dbReference type="Gene3D" id="1.10.40.30">
    <property type="entry name" value="Fumarase/aspartase (C-terminal domain)"/>
    <property type="match status" value="1"/>
</dbReference>
<dbReference type="InterPro" id="IPR020557">
    <property type="entry name" value="Fumarate_lyase_CS"/>
</dbReference>
<dbReference type="Gene3D" id="1.10.275.10">
    <property type="entry name" value="Fumarase/aspartase (N-terminal domain)"/>
    <property type="match status" value="1"/>
</dbReference>
<evidence type="ECO:0000256" key="6">
    <source>
        <dbReference type="ARBA" id="ARBA00022755"/>
    </source>
</evidence>
<dbReference type="PROSITE" id="PS00163">
    <property type="entry name" value="FUMARATE_LYASES"/>
    <property type="match status" value="1"/>
</dbReference>
<dbReference type="InterPro" id="IPR008948">
    <property type="entry name" value="L-Aspartase-like"/>
</dbReference>
<dbReference type="SUPFAM" id="SSF48557">
    <property type="entry name" value="L-aspartase-like"/>
    <property type="match status" value="1"/>
</dbReference>
<dbReference type="GO" id="GO:0004018">
    <property type="term" value="F:N6-(1,2-dicarboxyethyl)AMP AMP-lyase (fumarate-forming) activity"/>
    <property type="evidence" value="ECO:0007669"/>
    <property type="project" value="UniProtKB-UniRule"/>
</dbReference>
<evidence type="ECO:0000256" key="2">
    <source>
        <dbReference type="ARBA" id="ARBA00004734"/>
    </source>
</evidence>
<dbReference type="SMART" id="SM00998">
    <property type="entry name" value="ADSL_C"/>
    <property type="match status" value="1"/>
</dbReference>